<dbReference type="InterPro" id="IPR029058">
    <property type="entry name" value="AB_hydrolase_fold"/>
</dbReference>
<dbReference type="SUPFAM" id="SSF53474">
    <property type="entry name" value="alpha/beta-Hydrolases"/>
    <property type="match status" value="1"/>
</dbReference>
<dbReference type="GO" id="GO:0016787">
    <property type="term" value="F:hydrolase activity"/>
    <property type="evidence" value="ECO:0007669"/>
    <property type="project" value="UniProtKB-KW"/>
</dbReference>
<protein>
    <recommendedName>
        <fullName evidence="3">Carboxylic ester hydrolase</fullName>
        <ecNumber evidence="3">3.1.1.-</ecNumber>
    </recommendedName>
</protein>
<dbReference type="GeneID" id="63777607"/>
<dbReference type="InterPro" id="IPR019819">
    <property type="entry name" value="Carboxylesterase_B_CS"/>
</dbReference>
<keyword evidence="3" id="KW-0732">Signal</keyword>
<dbReference type="PROSITE" id="PS00122">
    <property type="entry name" value="CARBOXYLESTERASE_B_1"/>
    <property type="match status" value="1"/>
</dbReference>
<feature type="signal peptide" evidence="3">
    <location>
        <begin position="1"/>
        <end position="19"/>
    </location>
</feature>
<reference evidence="5 6" key="1">
    <citation type="submission" date="2016-07" db="EMBL/GenBank/DDBJ databases">
        <title>Pervasive Adenine N6-methylation of Active Genes in Fungi.</title>
        <authorList>
            <consortium name="DOE Joint Genome Institute"/>
            <person name="Mondo S.J."/>
            <person name="Dannebaum R.O."/>
            <person name="Kuo R.C."/>
            <person name="Labutti K."/>
            <person name="Haridas S."/>
            <person name="Kuo A."/>
            <person name="Salamov A."/>
            <person name="Ahrendt S.R."/>
            <person name="Lipzen A."/>
            <person name="Sullivan W."/>
            <person name="Andreopoulos W.B."/>
            <person name="Clum A."/>
            <person name="Lindquist E."/>
            <person name="Daum C."/>
            <person name="Ramamoorthy G.K."/>
            <person name="Gryganskyi A."/>
            <person name="Culley D."/>
            <person name="Magnuson J.K."/>
            <person name="James T.Y."/>
            <person name="O'Malley M.A."/>
            <person name="Stajich J.E."/>
            <person name="Spatafora J.W."/>
            <person name="Visel A."/>
            <person name="Grigoriev I.V."/>
        </authorList>
    </citation>
    <scope>NUCLEOTIDE SEQUENCE [LARGE SCALE GENOMIC DNA]</scope>
    <source>
        <strain evidence="5 6">CBS 129021</strain>
    </source>
</reference>
<feature type="chain" id="PRO_5011827903" description="Carboxylic ester hydrolase" evidence="3">
    <location>
        <begin position="20"/>
        <end position="510"/>
    </location>
</feature>
<keyword evidence="6" id="KW-1185">Reference proteome</keyword>
<dbReference type="InterPro" id="IPR050309">
    <property type="entry name" value="Type-B_Carboxylest/Lipase"/>
</dbReference>
<accession>A0A1Y2DBD5</accession>
<dbReference type="AlphaFoldDB" id="A0A1Y2DBD5"/>
<evidence type="ECO:0000259" key="4">
    <source>
        <dbReference type="Pfam" id="PF00135"/>
    </source>
</evidence>
<dbReference type="Pfam" id="PF00135">
    <property type="entry name" value="COesterase"/>
    <property type="match status" value="1"/>
</dbReference>
<dbReference type="Proteomes" id="UP000193689">
    <property type="component" value="Unassembled WGS sequence"/>
</dbReference>
<evidence type="ECO:0000256" key="2">
    <source>
        <dbReference type="ARBA" id="ARBA00022801"/>
    </source>
</evidence>
<comment type="similarity">
    <text evidence="1 3">Belongs to the type-B carboxylesterase/lipase family.</text>
</comment>
<dbReference type="InterPro" id="IPR002018">
    <property type="entry name" value="CarbesteraseB"/>
</dbReference>
<organism evidence="5 6">
    <name type="scientific">Pseudomassariella vexata</name>
    <dbReference type="NCBI Taxonomy" id="1141098"/>
    <lineage>
        <taxon>Eukaryota</taxon>
        <taxon>Fungi</taxon>
        <taxon>Dikarya</taxon>
        <taxon>Ascomycota</taxon>
        <taxon>Pezizomycotina</taxon>
        <taxon>Sordariomycetes</taxon>
        <taxon>Xylariomycetidae</taxon>
        <taxon>Amphisphaeriales</taxon>
        <taxon>Pseudomassariaceae</taxon>
        <taxon>Pseudomassariella</taxon>
    </lineage>
</organism>
<evidence type="ECO:0000256" key="1">
    <source>
        <dbReference type="ARBA" id="ARBA00005964"/>
    </source>
</evidence>
<evidence type="ECO:0000313" key="6">
    <source>
        <dbReference type="Proteomes" id="UP000193689"/>
    </source>
</evidence>
<dbReference type="InParanoid" id="A0A1Y2DBD5"/>
<evidence type="ECO:0000313" key="5">
    <source>
        <dbReference type="EMBL" id="ORY56582.1"/>
    </source>
</evidence>
<comment type="caution">
    <text evidence="5">The sequence shown here is derived from an EMBL/GenBank/DDBJ whole genome shotgun (WGS) entry which is preliminary data.</text>
</comment>
<dbReference type="InterPro" id="IPR019826">
    <property type="entry name" value="Carboxylesterase_B_AS"/>
</dbReference>
<name>A0A1Y2DBD5_9PEZI</name>
<dbReference type="OrthoDB" id="408631at2759"/>
<gene>
    <name evidence="5" type="ORF">BCR38DRAFT_450646</name>
</gene>
<dbReference type="STRING" id="1141098.A0A1Y2DBD5"/>
<sequence>MKLVKSSPALWGFFTLVRGISSAGPVANVLNGSYTGVYSSEYGQDWFLGMPYAQQPLGDRRFRNPQSLNEAWTKARNATEYSPACVGYGSDQLWYPVGEDCLTLNVIRPAGVGANSSLPVAVWIHGGGLRQGSSRDQRYNLSFIVDHSVKIGKPFIGVSLNYRLGPWGFLYSNDVLGSGDTNVGLRDQRLALHWIQENIRSFGGDRAKVTIWGQSSGGTSVGSHMVAYGGRNDNLFRAAIQESGGILNGQPFDTTKYQPIYDNLVIATNCTDAIDRLECLRSVPYTRLNGIFNGTNNTAYNSFVQVPDGDFYRGWGSYALKTNSLNAVPLLIGSNTDEGTSMGPTGIDTEQEFYQYLTNGSAGYKLPSTTARQMLKVYPDDPSIEIAAYLGNAKTPNEGLQWRRTSTYTGDLRQHTGRRWQCQTWAANDMPAYCYRFNVHSNDVPWINGAAHFTEVAFVFNNLDGVGYHSGLPFNQTPPSYVALSNMMASMWVSFIVDGDPNSAGVNTNY</sequence>
<proteinExistence type="inferred from homology"/>
<dbReference type="Gene3D" id="3.40.50.1820">
    <property type="entry name" value="alpha/beta hydrolase"/>
    <property type="match status" value="1"/>
</dbReference>
<dbReference type="EMBL" id="MCFJ01000022">
    <property type="protein sequence ID" value="ORY56582.1"/>
    <property type="molecule type" value="Genomic_DNA"/>
</dbReference>
<evidence type="ECO:0000256" key="3">
    <source>
        <dbReference type="RuleBase" id="RU361235"/>
    </source>
</evidence>
<dbReference type="EC" id="3.1.1.-" evidence="3"/>
<dbReference type="RefSeq" id="XP_040710161.1">
    <property type="nucleotide sequence ID" value="XM_040861395.1"/>
</dbReference>
<dbReference type="PANTHER" id="PTHR11559">
    <property type="entry name" value="CARBOXYLESTERASE"/>
    <property type="match status" value="1"/>
</dbReference>
<feature type="domain" description="Carboxylesterase type B" evidence="4">
    <location>
        <begin position="31"/>
        <end position="504"/>
    </location>
</feature>
<dbReference type="PROSITE" id="PS00941">
    <property type="entry name" value="CARBOXYLESTERASE_B_2"/>
    <property type="match status" value="1"/>
</dbReference>
<keyword evidence="2 3" id="KW-0378">Hydrolase</keyword>